<comment type="caution">
    <text evidence="1">The sequence shown here is derived from an EMBL/GenBank/DDBJ whole genome shotgun (WGS) entry which is preliminary data.</text>
</comment>
<name>A0ACB9ALF2_CICIN</name>
<dbReference type="EMBL" id="CM042015">
    <property type="protein sequence ID" value="KAI3710321.1"/>
    <property type="molecule type" value="Genomic_DNA"/>
</dbReference>
<gene>
    <name evidence="1" type="ORF">L2E82_40099</name>
</gene>
<keyword evidence="2" id="KW-1185">Reference proteome</keyword>
<accession>A0ACB9ALF2</accession>
<evidence type="ECO:0000313" key="2">
    <source>
        <dbReference type="Proteomes" id="UP001055811"/>
    </source>
</evidence>
<reference evidence="1 2" key="2">
    <citation type="journal article" date="2022" name="Mol. Ecol. Resour.">
        <title>The genomes of chicory, endive, great burdock and yacon provide insights into Asteraceae paleo-polyploidization history and plant inulin production.</title>
        <authorList>
            <person name="Fan W."/>
            <person name="Wang S."/>
            <person name="Wang H."/>
            <person name="Wang A."/>
            <person name="Jiang F."/>
            <person name="Liu H."/>
            <person name="Zhao H."/>
            <person name="Xu D."/>
            <person name="Zhang Y."/>
        </authorList>
    </citation>
    <scope>NUCLEOTIDE SEQUENCE [LARGE SCALE GENOMIC DNA]</scope>
    <source>
        <strain evidence="2">cv. Punajuju</strain>
        <tissue evidence="1">Leaves</tissue>
    </source>
</reference>
<sequence>MEIRLYSAAKAGGNKKTGSSIYLFRIVLHRHRSNPILCFKLLETNKSVTVEELAEMIFGSAAPVESYCAHLLLSRDEIYFVVLHSKGSYSVYATKTLLLIENPKVEEMKRRIFANDAADKEFNEFLELLKSAKAMPPPLEGCCSGLWKKM</sequence>
<proteinExistence type="predicted"/>
<dbReference type="Proteomes" id="UP001055811">
    <property type="component" value="Linkage Group LG07"/>
</dbReference>
<protein>
    <submittedName>
        <fullName evidence="1">Uncharacterized protein</fullName>
    </submittedName>
</protein>
<organism evidence="1 2">
    <name type="scientific">Cichorium intybus</name>
    <name type="common">Chicory</name>
    <dbReference type="NCBI Taxonomy" id="13427"/>
    <lineage>
        <taxon>Eukaryota</taxon>
        <taxon>Viridiplantae</taxon>
        <taxon>Streptophyta</taxon>
        <taxon>Embryophyta</taxon>
        <taxon>Tracheophyta</taxon>
        <taxon>Spermatophyta</taxon>
        <taxon>Magnoliopsida</taxon>
        <taxon>eudicotyledons</taxon>
        <taxon>Gunneridae</taxon>
        <taxon>Pentapetalae</taxon>
        <taxon>asterids</taxon>
        <taxon>campanulids</taxon>
        <taxon>Asterales</taxon>
        <taxon>Asteraceae</taxon>
        <taxon>Cichorioideae</taxon>
        <taxon>Cichorieae</taxon>
        <taxon>Cichoriinae</taxon>
        <taxon>Cichorium</taxon>
    </lineage>
</organism>
<reference evidence="2" key="1">
    <citation type="journal article" date="2022" name="Mol. Ecol. Resour.">
        <title>The genomes of chicory, endive, great burdock and yacon provide insights into Asteraceae palaeo-polyploidization history and plant inulin production.</title>
        <authorList>
            <person name="Fan W."/>
            <person name="Wang S."/>
            <person name="Wang H."/>
            <person name="Wang A."/>
            <person name="Jiang F."/>
            <person name="Liu H."/>
            <person name="Zhao H."/>
            <person name="Xu D."/>
            <person name="Zhang Y."/>
        </authorList>
    </citation>
    <scope>NUCLEOTIDE SEQUENCE [LARGE SCALE GENOMIC DNA]</scope>
    <source>
        <strain evidence="2">cv. Punajuju</strain>
    </source>
</reference>
<evidence type="ECO:0000313" key="1">
    <source>
        <dbReference type="EMBL" id="KAI3710321.1"/>
    </source>
</evidence>